<sequence length="292" mass="32833">MALAPRGEGLVGWYSILGHITSDVLVVSIQAFSSFLIFSIERIARLLFGRPSTDYFDFVPHAQRFRIDQPVYKNSRTFAGKQGEIDVDESLKSSTYPIKAEELIERTKAVLESSFGVKNPDLIAEDFRFVAPYVGPLGKEEFIRTFGSFSLEQALPDLKENYWGFNVDPLEPNRVWWWSRPSGTHTGPLMFPPPSVIPPTGVKVQWPVQAQSMLFNEQGQCYQLTVGYPCDRQIGNTGGLGAVFGLMHAIKKPLPFQEGQQWKPSPLYRLGMRVAKVLERFGYGPGLSPKKQ</sequence>
<evidence type="ECO:0000313" key="1">
    <source>
        <dbReference type="EMBL" id="EKX45547.1"/>
    </source>
</evidence>
<dbReference type="EMBL" id="JH992998">
    <property type="protein sequence ID" value="EKX45547.1"/>
    <property type="molecule type" value="Genomic_DNA"/>
</dbReference>
<dbReference type="PaxDb" id="55529-EKX45547"/>
<reference evidence="3" key="2">
    <citation type="submission" date="2012-11" db="EMBL/GenBank/DDBJ databases">
        <authorList>
            <person name="Kuo A."/>
            <person name="Curtis B.A."/>
            <person name="Tanifuji G."/>
            <person name="Burki F."/>
            <person name="Gruber A."/>
            <person name="Irimia M."/>
            <person name="Maruyama S."/>
            <person name="Arias M.C."/>
            <person name="Ball S.G."/>
            <person name="Gile G.H."/>
            <person name="Hirakawa Y."/>
            <person name="Hopkins J.F."/>
            <person name="Rensing S.A."/>
            <person name="Schmutz J."/>
            <person name="Symeonidi A."/>
            <person name="Elias M."/>
            <person name="Eveleigh R.J."/>
            <person name="Herman E.K."/>
            <person name="Klute M.J."/>
            <person name="Nakayama T."/>
            <person name="Obornik M."/>
            <person name="Reyes-Prieto A."/>
            <person name="Armbrust E.V."/>
            <person name="Aves S.J."/>
            <person name="Beiko R.G."/>
            <person name="Coutinho P."/>
            <person name="Dacks J.B."/>
            <person name="Durnford D.G."/>
            <person name="Fast N.M."/>
            <person name="Green B.R."/>
            <person name="Grisdale C."/>
            <person name="Hempe F."/>
            <person name="Henrissat B."/>
            <person name="Hoppner M.P."/>
            <person name="Ishida K.-I."/>
            <person name="Kim E."/>
            <person name="Koreny L."/>
            <person name="Kroth P.G."/>
            <person name="Liu Y."/>
            <person name="Malik S.-B."/>
            <person name="Maier U.G."/>
            <person name="McRose D."/>
            <person name="Mock T."/>
            <person name="Neilson J.A."/>
            <person name="Onodera N.T."/>
            <person name="Poole A.M."/>
            <person name="Pritham E.J."/>
            <person name="Richards T.A."/>
            <person name="Rocap G."/>
            <person name="Roy S.W."/>
            <person name="Sarai C."/>
            <person name="Schaack S."/>
            <person name="Shirato S."/>
            <person name="Slamovits C.H."/>
            <person name="Spencer D.F."/>
            <person name="Suzuki S."/>
            <person name="Worden A.Z."/>
            <person name="Zauner S."/>
            <person name="Barry K."/>
            <person name="Bell C."/>
            <person name="Bharti A.K."/>
            <person name="Crow J.A."/>
            <person name="Grimwood J."/>
            <person name="Kramer R."/>
            <person name="Lindquist E."/>
            <person name="Lucas S."/>
            <person name="Salamov A."/>
            <person name="McFadden G.I."/>
            <person name="Lane C.E."/>
            <person name="Keeling P.J."/>
            <person name="Gray M.W."/>
            <person name="Grigoriev I.V."/>
            <person name="Archibald J.M."/>
        </authorList>
    </citation>
    <scope>NUCLEOTIDE SEQUENCE</scope>
    <source>
        <strain evidence="3">CCMP2712</strain>
    </source>
</reference>
<dbReference type="OrthoDB" id="199820at2759"/>
<name>L1JB46_GUITC</name>
<keyword evidence="3" id="KW-1185">Reference proteome</keyword>
<reference evidence="2" key="3">
    <citation type="submission" date="2015-06" db="UniProtKB">
        <authorList>
            <consortium name="EnsemblProtists"/>
        </authorList>
    </citation>
    <scope>IDENTIFICATION</scope>
</reference>
<accession>L1JB46</accession>
<gene>
    <name evidence="1" type="ORF">GUITHDRAFT_86978</name>
</gene>
<proteinExistence type="predicted"/>
<dbReference type="OMA" id="WFTIRTS"/>
<organism evidence="1">
    <name type="scientific">Guillardia theta (strain CCMP2712)</name>
    <name type="common">Cryptophyte</name>
    <dbReference type="NCBI Taxonomy" id="905079"/>
    <lineage>
        <taxon>Eukaryota</taxon>
        <taxon>Cryptophyceae</taxon>
        <taxon>Pyrenomonadales</taxon>
        <taxon>Geminigeraceae</taxon>
        <taxon>Guillardia</taxon>
    </lineage>
</organism>
<dbReference type="Gene3D" id="3.10.450.50">
    <property type="match status" value="1"/>
</dbReference>
<dbReference type="InterPro" id="IPR032710">
    <property type="entry name" value="NTF2-like_dom_sf"/>
</dbReference>
<dbReference type="KEGG" id="gtt:GUITHDRAFT_86978"/>
<dbReference type="Proteomes" id="UP000011087">
    <property type="component" value="Unassembled WGS sequence"/>
</dbReference>
<dbReference type="RefSeq" id="XP_005832527.1">
    <property type="nucleotide sequence ID" value="XM_005832470.1"/>
</dbReference>
<reference evidence="1 3" key="1">
    <citation type="journal article" date="2012" name="Nature">
        <title>Algal genomes reveal evolutionary mosaicism and the fate of nucleomorphs.</title>
        <authorList>
            <consortium name="DOE Joint Genome Institute"/>
            <person name="Curtis B.A."/>
            <person name="Tanifuji G."/>
            <person name="Burki F."/>
            <person name="Gruber A."/>
            <person name="Irimia M."/>
            <person name="Maruyama S."/>
            <person name="Arias M.C."/>
            <person name="Ball S.G."/>
            <person name="Gile G.H."/>
            <person name="Hirakawa Y."/>
            <person name="Hopkins J.F."/>
            <person name="Kuo A."/>
            <person name="Rensing S.A."/>
            <person name="Schmutz J."/>
            <person name="Symeonidi A."/>
            <person name="Elias M."/>
            <person name="Eveleigh R.J."/>
            <person name="Herman E.K."/>
            <person name="Klute M.J."/>
            <person name="Nakayama T."/>
            <person name="Obornik M."/>
            <person name="Reyes-Prieto A."/>
            <person name="Armbrust E.V."/>
            <person name="Aves S.J."/>
            <person name="Beiko R.G."/>
            <person name="Coutinho P."/>
            <person name="Dacks J.B."/>
            <person name="Durnford D.G."/>
            <person name="Fast N.M."/>
            <person name="Green B.R."/>
            <person name="Grisdale C.J."/>
            <person name="Hempel F."/>
            <person name="Henrissat B."/>
            <person name="Hoppner M.P."/>
            <person name="Ishida K."/>
            <person name="Kim E."/>
            <person name="Koreny L."/>
            <person name="Kroth P.G."/>
            <person name="Liu Y."/>
            <person name="Malik S.B."/>
            <person name="Maier U.G."/>
            <person name="McRose D."/>
            <person name="Mock T."/>
            <person name="Neilson J.A."/>
            <person name="Onodera N.T."/>
            <person name="Poole A.M."/>
            <person name="Pritham E.J."/>
            <person name="Richards T.A."/>
            <person name="Rocap G."/>
            <person name="Roy S.W."/>
            <person name="Sarai C."/>
            <person name="Schaack S."/>
            <person name="Shirato S."/>
            <person name="Slamovits C.H."/>
            <person name="Spencer D.F."/>
            <person name="Suzuki S."/>
            <person name="Worden A.Z."/>
            <person name="Zauner S."/>
            <person name="Barry K."/>
            <person name="Bell C."/>
            <person name="Bharti A.K."/>
            <person name="Crow J.A."/>
            <person name="Grimwood J."/>
            <person name="Kramer R."/>
            <person name="Lindquist E."/>
            <person name="Lucas S."/>
            <person name="Salamov A."/>
            <person name="McFadden G.I."/>
            <person name="Lane C.E."/>
            <person name="Keeling P.J."/>
            <person name="Gray M.W."/>
            <person name="Grigoriev I.V."/>
            <person name="Archibald J.M."/>
        </authorList>
    </citation>
    <scope>NUCLEOTIDE SEQUENCE</scope>
    <source>
        <strain evidence="1 3">CCMP2712</strain>
    </source>
</reference>
<dbReference type="GeneID" id="17302266"/>
<dbReference type="eggNOG" id="ENOG502RZ34">
    <property type="taxonomic scope" value="Eukaryota"/>
</dbReference>
<protein>
    <submittedName>
        <fullName evidence="1 2">Uncharacterized protein</fullName>
    </submittedName>
</protein>
<dbReference type="HOGENOM" id="CLU_984946_0_0_1"/>
<dbReference type="SUPFAM" id="SSF54427">
    <property type="entry name" value="NTF2-like"/>
    <property type="match status" value="1"/>
</dbReference>
<dbReference type="AlphaFoldDB" id="L1JB46"/>
<evidence type="ECO:0000313" key="2">
    <source>
        <dbReference type="EnsemblProtists" id="EKX45547"/>
    </source>
</evidence>
<dbReference type="EnsemblProtists" id="EKX45547">
    <property type="protein sequence ID" value="EKX45547"/>
    <property type="gene ID" value="GUITHDRAFT_86978"/>
</dbReference>
<evidence type="ECO:0000313" key="3">
    <source>
        <dbReference type="Proteomes" id="UP000011087"/>
    </source>
</evidence>